<dbReference type="SUPFAM" id="SSF53244">
    <property type="entry name" value="MurD-like peptide ligases, peptide-binding domain"/>
    <property type="match status" value="1"/>
</dbReference>
<evidence type="ECO:0000256" key="1">
    <source>
        <dbReference type="ARBA" id="ARBA00004496"/>
    </source>
</evidence>
<reference evidence="19 20" key="1">
    <citation type="journal article" date="2016" name="Nat. Commun.">
        <title>Thousands of microbial genomes shed light on interconnected biogeochemical processes in an aquifer system.</title>
        <authorList>
            <person name="Anantharaman K."/>
            <person name="Brown C.T."/>
            <person name="Hug L.A."/>
            <person name="Sharon I."/>
            <person name="Castelle C.J."/>
            <person name="Probst A.J."/>
            <person name="Thomas B.C."/>
            <person name="Singh A."/>
            <person name="Wilkins M.J."/>
            <person name="Karaoz U."/>
            <person name="Brodie E.L."/>
            <person name="Williams K.H."/>
            <person name="Hubbard S.S."/>
            <person name="Banfield J.F."/>
        </authorList>
    </citation>
    <scope>NUCLEOTIDE SEQUENCE [LARGE SCALE GENOMIC DNA]</scope>
</reference>
<evidence type="ECO:0000259" key="18">
    <source>
        <dbReference type="Pfam" id="PF08245"/>
    </source>
</evidence>
<dbReference type="PROSITE" id="PS01011">
    <property type="entry name" value="FOLYLPOLYGLU_SYNT_1"/>
    <property type="match status" value="1"/>
</dbReference>
<keyword evidence="9" id="KW-0133">Cell shape</keyword>
<keyword evidence="15" id="KW-0812">Transmembrane</keyword>
<dbReference type="GO" id="GO:0009252">
    <property type="term" value="P:peptidoglycan biosynthetic process"/>
    <property type="evidence" value="ECO:0007669"/>
    <property type="project" value="UniProtKB-UniRule"/>
</dbReference>
<dbReference type="SUPFAM" id="SSF51984">
    <property type="entry name" value="MurCD N-terminal domain"/>
    <property type="match status" value="1"/>
</dbReference>
<dbReference type="GO" id="GO:0004326">
    <property type="term" value="F:tetrahydrofolylpolyglutamate synthase activity"/>
    <property type="evidence" value="ECO:0007669"/>
    <property type="project" value="InterPro"/>
</dbReference>
<keyword evidence="10" id="KW-0573">Peptidoglycan synthesis</keyword>
<dbReference type="PANTHER" id="PTHR43445">
    <property type="entry name" value="UDP-N-ACETYLMURAMATE--L-ALANINE LIGASE-RELATED"/>
    <property type="match status" value="1"/>
</dbReference>
<dbReference type="InterPro" id="IPR018109">
    <property type="entry name" value="Folylpolyglutamate_synth_CS"/>
</dbReference>
<dbReference type="InterPro" id="IPR000713">
    <property type="entry name" value="Mur_ligase_N"/>
</dbReference>
<keyword evidence="4" id="KW-0963">Cytoplasm</keyword>
<dbReference type="AlphaFoldDB" id="A0A1F5NUG6"/>
<protein>
    <recommendedName>
        <fullName evidence="3 14">UDP-N-acetylmuramate--L-alanine ligase</fullName>
        <ecNumber evidence="3 14">6.3.2.8</ecNumber>
    </recommendedName>
</protein>
<dbReference type="InterPro" id="IPR013221">
    <property type="entry name" value="Mur_ligase_cen"/>
</dbReference>
<organism evidence="19 20">
    <name type="scientific">Candidatus Doudnabacteria bacterium RIFCSPHIGHO2_01_FULL_46_24</name>
    <dbReference type="NCBI Taxonomy" id="1817825"/>
    <lineage>
        <taxon>Bacteria</taxon>
        <taxon>Candidatus Doudnaibacteriota</taxon>
    </lineage>
</organism>
<keyword evidence="8" id="KW-0067">ATP-binding</keyword>
<accession>A0A1F5NUG6</accession>
<keyword evidence="15" id="KW-0472">Membrane</keyword>
<dbReference type="GO" id="GO:0051301">
    <property type="term" value="P:cell division"/>
    <property type="evidence" value="ECO:0007669"/>
    <property type="project" value="UniProtKB-KW"/>
</dbReference>
<evidence type="ECO:0000256" key="11">
    <source>
        <dbReference type="ARBA" id="ARBA00023306"/>
    </source>
</evidence>
<dbReference type="UniPathway" id="UPA00219"/>
<dbReference type="Pfam" id="PF02875">
    <property type="entry name" value="Mur_ligase_C"/>
    <property type="match status" value="1"/>
</dbReference>
<dbReference type="SUPFAM" id="SSF53623">
    <property type="entry name" value="MurD-like peptide ligases, catalytic domain"/>
    <property type="match status" value="1"/>
</dbReference>
<evidence type="ECO:0000256" key="12">
    <source>
        <dbReference type="ARBA" id="ARBA00023316"/>
    </source>
</evidence>
<evidence type="ECO:0000256" key="7">
    <source>
        <dbReference type="ARBA" id="ARBA00022741"/>
    </source>
</evidence>
<evidence type="ECO:0000313" key="19">
    <source>
        <dbReference type="EMBL" id="OGE81172.1"/>
    </source>
</evidence>
<gene>
    <name evidence="19" type="ORF">A2720_01365</name>
</gene>
<comment type="subcellular location">
    <subcellularLocation>
        <location evidence="1">Cytoplasm</location>
    </subcellularLocation>
</comment>
<dbReference type="GO" id="GO:0005524">
    <property type="term" value="F:ATP binding"/>
    <property type="evidence" value="ECO:0007669"/>
    <property type="project" value="UniProtKB-KW"/>
</dbReference>
<dbReference type="Pfam" id="PF08245">
    <property type="entry name" value="Mur_ligase_M"/>
    <property type="match status" value="1"/>
</dbReference>
<dbReference type="InterPro" id="IPR036615">
    <property type="entry name" value="Mur_ligase_C_dom_sf"/>
</dbReference>
<dbReference type="PANTHER" id="PTHR43445:SF3">
    <property type="entry name" value="UDP-N-ACETYLMURAMATE--L-ALANINE LIGASE"/>
    <property type="match status" value="1"/>
</dbReference>
<keyword evidence="7" id="KW-0547">Nucleotide-binding</keyword>
<evidence type="ECO:0000259" key="17">
    <source>
        <dbReference type="Pfam" id="PF02875"/>
    </source>
</evidence>
<evidence type="ECO:0000256" key="2">
    <source>
        <dbReference type="ARBA" id="ARBA00004752"/>
    </source>
</evidence>
<keyword evidence="6" id="KW-0132">Cell division</keyword>
<dbReference type="InterPro" id="IPR036565">
    <property type="entry name" value="Mur-like_cat_sf"/>
</dbReference>
<dbReference type="EMBL" id="MFEL01000010">
    <property type="protein sequence ID" value="OGE81172.1"/>
    <property type="molecule type" value="Genomic_DNA"/>
</dbReference>
<dbReference type="Pfam" id="PF01225">
    <property type="entry name" value="Mur_ligase"/>
    <property type="match status" value="1"/>
</dbReference>
<dbReference type="InterPro" id="IPR005758">
    <property type="entry name" value="UDP-N-AcMur_Ala_ligase_MurC"/>
</dbReference>
<evidence type="ECO:0000256" key="13">
    <source>
        <dbReference type="ARBA" id="ARBA00047833"/>
    </source>
</evidence>
<dbReference type="GO" id="GO:0005737">
    <property type="term" value="C:cytoplasm"/>
    <property type="evidence" value="ECO:0007669"/>
    <property type="project" value="UniProtKB-SubCell"/>
</dbReference>
<keyword evidence="11" id="KW-0131">Cell cycle</keyword>
<keyword evidence="5 19" id="KW-0436">Ligase</keyword>
<feature type="domain" description="Mur ligase central" evidence="18">
    <location>
        <begin position="101"/>
        <end position="286"/>
    </location>
</feature>
<comment type="catalytic activity">
    <reaction evidence="13">
        <text>UDP-N-acetyl-alpha-D-muramate + L-alanine + ATP = UDP-N-acetyl-alpha-D-muramoyl-L-alanine + ADP + phosphate + H(+)</text>
        <dbReference type="Rhea" id="RHEA:23372"/>
        <dbReference type="ChEBI" id="CHEBI:15378"/>
        <dbReference type="ChEBI" id="CHEBI:30616"/>
        <dbReference type="ChEBI" id="CHEBI:43474"/>
        <dbReference type="ChEBI" id="CHEBI:57972"/>
        <dbReference type="ChEBI" id="CHEBI:70757"/>
        <dbReference type="ChEBI" id="CHEBI:83898"/>
        <dbReference type="ChEBI" id="CHEBI:456216"/>
        <dbReference type="EC" id="6.3.2.8"/>
    </reaction>
</comment>
<feature type="domain" description="Mur ligase N-terminal catalytic" evidence="16">
    <location>
        <begin position="4"/>
        <end position="75"/>
    </location>
</feature>
<comment type="pathway">
    <text evidence="2">Cell wall biogenesis; peptidoglycan biosynthesis.</text>
</comment>
<evidence type="ECO:0000259" key="16">
    <source>
        <dbReference type="Pfam" id="PF01225"/>
    </source>
</evidence>
<feature type="transmembrane region" description="Helical" evidence="15">
    <location>
        <begin position="5"/>
        <end position="23"/>
    </location>
</feature>
<evidence type="ECO:0000256" key="10">
    <source>
        <dbReference type="ARBA" id="ARBA00022984"/>
    </source>
</evidence>
<proteinExistence type="predicted"/>
<evidence type="ECO:0000313" key="20">
    <source>
        <dbReference type="Proteomes" id="UP000178892"/>
    </source>
</evidence>
<keyword evidence="12" id="KW-0961">Cell wall biogenesis/degradation</keyword>
<name>A0A1F5NUG6_9BACT</name>
<dbReference type="Gene3D" id="3.40.50.720">
    <property type="entry name" value="NAD(P)-binding Rossmann-like Domain"/>
    <property type="match status" value="1"/>
</dbReference>
<evidence type="ECO:0000256" key="5">
    <source>
        <dbReference type="ARBA" id="ARBA00022598"/>
    </source>
</evidence>
<feature type="domain" description="Mur ligase C-terminal" evidence="17">
    <location>
        <begin position="308"/>
        <end position="439"/>
    </location>
</feature>
<dbReference type="InterPro" id="IPR004101">
    <property type="entry name" value="Mur_ligase_C"/>
</dbReference>
<dbReference type="NCBIfam" id="TIGR01082">
    <property type="entry name" value="murC"/>
    <property type="match status" value="1"/>
</dbReference>
<dbReference type="GO" id="GO:0008763">
    <property type="term" value="F:UDP-N-acetylmuramate-L-alanine ligase activity"/>
    <property type="evidence" value="ECO:0007669"/>
    <property type="project" value="UniProtKB-UniRule"/>
</dbReference>
<dbReference type="Gene3D" id="3.90.190.20">
    <property type="entry name" value="Mur ligase, C-terminal domain"/>
    <property type="match status" value="1"/>
</dbReference>
<evidence type="ECO:0000256" key="9">
    <source>
        <dbReference type="ARBA" id="ARBA00022960"/>
    </source>
</evidence>
<dbReference type="GO" id="GO:0071555">
    <property type="term" value="P:cell wall organization"/>
    <property type="evidence" value="ECO:0007669"/>
    <property type="project" value="UniProtKB-KW"/>
</dbReference>
<evidence type="ECO:0000256" key="4">
    <source>
        <dbReference type="ARBA" id="ARBA00022490"/>
    </source>
</evidence>
<evidence type="ECO:0000256" key="14">
    <source>
        <dbReference type="NCBIfam" id="TIGR01082"/>
    </source>
</evidence>
<dbReference type="InterPro" id="IPR050061">
    <property type="entry name" value="MurCDEF_pg_biosynth"/>
</dbReference>
<evidence type="ECO:0000256" key="3">
    <source>
        <dbReference type="ARBA" id="ARBA00012211"/>
    </source>
</evidence>
<comment type="caution">
    <text evidence="19">The sequence shown here is derived from an EMBL/GenBank/DDBJ whole genome shotgun (WGS) entry which is preliminary data.</text>
</comment>
<dbReference type="STRING" id="1817825.A2720_01365"/>
<sequence length="451" mass="49220">MANKIYLIGIGGIGMSALARLYLASGKQVSGCDLKASEITDELAKLGLQIFIGSNRIVGNPDLVIYSSAVPESELNDIKLPKMSQGEAIGQAMEGKYGIGVTGTNGKSTTAALLGLILDRAGVDPTVVIGTKLSVVNETGKFKANARLGSGEYVVAEADEYQRKMLATKPKMIVLTNVAEDHLDCYKDLQDIKNAFIEYIKSLPSDGIVVFNADDHNTVDVIHHCRCHKFSFGIHHYADLQALNLKTENGRQTFDVHYDDEKIAIFEMQVPGLFNISNALGAALAAIKLGVDIKVIQRVLADFAGTWRRFETVGKLGSAMVISDYGHHPAAVLGTLEAAKEFYPGEKVLLVFQPHHRNRTKKLFGEFVEALSHTQDVIVPEIFEVAGREHGEQISSKDLVVELVKLGVKAEYAEDLDKTEQIVKSKIKDFDIVMFMGAGDIDLLARKICIS</sequence>
<dbReference type="GO" id="GO:0008360">
    <property type="term" value="P:regulation of cell shape"/>
    <property type="evidence" value="ECO:0007669"/>
    <property type="project" value="UniProtKB-KW"/>
</dbReference>
<dbReference type="EC" id="6.3.2.8" evidence="3 14"/>
<keyword evidence="15" id="KW-1133">Transmembrane helix</keyword>
<evidence type="ECO:0000256" key="8">
    <source>
        <dbReference type="ARBA" id="ARBA00022840"/>
    </source>
</evidence>
<evidence type="ECO:0000256" key="15">
    <source>
        <dbReference type="SAM" id="Phobius"/>
    </source>
</evidence>
<dbReference type="Gene3D" id="3.40.1190.10">
    <property type="entry name" value="Mur-like, catalytic domain"/>
    <property type="match status" value="1"/>
</dbReference>
<evidence type="ECO:0000256" key="6">
    <source>
        <dbReference type="ARBA" id="ARBA00022618"/>
    </source>
</evidence>
<dbReference type="Proteomes" id="UP000178892">
    <property type="component" value="Unassembled WGS sequence"/>
</dbReference>